<organism evidence="7 8">
    <name type="scientific">Helicocarpus griseus UAMH5409</name>
    <dbReference type="NCBI Taxonomy" id="1447875"/>
    <lineage>
        <taxon>Eukaryota</taxon>
        <taxon>Fungi</taxon>
        <taxon>Dikarya</taxon>
        <taxon>Ascomycota</taxon>
        <taxon>Pezizomycotina</taxon>
        <taxon>Eurotiomycetes</taxon>
        <taxon>Eurotiomycetidae</taxon>
        <taxon>Onygenales</taxon>
        <taxon>Ajellomycetaceae</taxon>
        <taxon>Helicocarpus</taxon>
    </lineage>
</organism>
<dbReference type="PANTHER" id="PTHR42978:SF2">
    <property type="entry name" value="102 KBASES UNSTABLE REGION: FROM 1 TO 119443"/>
    <property type="match status" value="1"/>
</dbReference>
<name>A0A2B7X0D4_9EURO</name>
<evidence type="ECO:0000256" key="2">
    <source>
        <dbReference type="ARBA" id="ARBA00007749"/>
    </source>
</evidence>
<gene>
    <name evidence="7" type="ORF">AJ79_07629</name>
</gene>
<dbReference type="GO" id="GO:0046872">
    <property type="term" value="F:metal ion binding"/>
    <property type="evidence" value="ECO:0007669"/>
    <property type="project" value="UniProtKB-KW"/>
</dbReference>
<dbReference type="AlphaFoldDB" id="A0A2B7X0D4"/>
<evidence type="ECO:0000313" key="8">
    <source>
        <dbReference type="Proteomes" id="UP000223968"/>
    </source>
</evidence>
<dbReference type="GO" id="GO:0016787">
    <property type="term" value="F:hydrolase activity"/>
    <property type="evidence" value="ECO:0007669"/>
    <property type="project" value="UniProtKB-KW"/>
</dbReference>
<feature type="domain" description="Metallo-beta-lactamase" evidence="6">
    <location>
        <begin position="36"/>
        <end position="189"/>
    </location>
</feature>
<keyword evidence="8" id="KW-1185">Reference proteome</keyword>
<dbReference type="InterPro" id="IPR036866">
    <property type="entry name" value="RibonucZ/Hydroxyglut_hydro"/>
</dbReference>
<reference evidence="7 8" key="1">
    <citation type="submission" date="2017-10" db="EMBL/GenBank/DDBJ databases">
        <title>Comparative genomics in systemic dimorphic fungi from Ajellomycetaceae.</title>
        <authorList>
            <person name="Munoz J.F."/>
            <person name="Mcewen J.G."/>
            <person name="Clay O.K."/>
            <person name="Cuomo C.A."/>
        </authorList>
    </citation>
    <scope>NUCLEOTIDE SEQUENCE [LARGE SCALE GENOMIC DNA]</scope>
    <source>
        <strain evidence="7 8">UAMH5409</strain>
    </source>
</reference>
<sequence>MGDSTLTVHALDAGHFTLPEKFFVHPADEAARRTVPSLAFLIQHHNQRTDKTTRIVFDLGLRRDINRYPQQIQKHLETRHPLSTDPDVVKSLARGGLTPDDIDYVIYSHVHWDHVGEPRDFPKSTFVVGKGAVDLLAGNNPSPALSHSVFESDLLDPNRTIELTDPSTSHLCRDSPDPYPQDGIGVADFDQIWSTHVESSIPFTAIDLFRDGTLYIIDAPGHLPGHINLLAKTARKLTTSGTDTPPIVETGSMYLAGDACHDRRIVRGEKEIGEWIDPVHGVVCCIHTDKQMAEETIQRIRRLERGGTEVVLAHDFEWEEVHRDRFWGA</sequence>
<dbReference type="EMBL" id="PDNB01000158">
    <property type="protein sequence ID" value="PGH02516.1"/>
    <property type="molecule type" value="Genomic_DNA"/>
</dbReference>
<dbReference type="STRING" id="1447875.A0A2B7X0D4"/>
<proteinExistence type="inferred from homology"/>
<dbReference type="SUPFAM" id="SSF56281">
    <property type="entry name" value="Metallo-hydrolase/oxidoreductase"/>
    <property type="match status" value="1"/>
</dbReference>
<dbReference type="OrthoDB" id="4203655at2759"/>
<evidence type="ECO:0000256" key="4">
    <source>
        <dbReference type="ARBA" id="ARBA00022801"/>
    </source>
</evidence>
<dbReference type="InterPro" id="IPR001279">
    <property type="entry name" value="Metallo-B-lactamas"/>
</dbReference>
<dbReference type="Pfam" id="PF00753">
    <property type="entry name" value="Lactamase_B"/>
    <property type="match status" value="1"/>
</dbReference>
<evidence type="ECO:0000313" key="7">
    <source>
        <dbReference type="EMBL" id="PGH02516.1"/>
    </source>
</evidence>
<evidence type="ECO:0000256" key="5">
    <source>
        <dbReference type="ARBA" id="ARBA00022833"/>
    </source>
</evidence>
<evidence type="ECO:0000259" key="6">
    <source>
        <dbReference type="Pfam" id="PF00753"/>
    </source>
</evidence>
<dbReference type="Proteomes" id="UP000223968">
    <property type="component" value="Unassembled WGS sequence"/>
</dbReference>
<protein>
    <recommendedName>
        <fullName evidence="6">Metallo-beta-lactamase domain-containing protein</fullName>
    </recommendedName>
</protein>
<evidence type="ECO:0000256" key="1">
    <source>
        <dbReference type="ARBA" id="ARBA00001947"/>
    </source>
</evidence>
<keyword evidence="4" id="KW-0378">Hydrolase</keyword>
<dbReference type="PANTHER" id="PTHR42978">
    <property type="entry name" value="QUORUM-QUENCHING LACTONASE YTNP-RELATED-RELATED"/>
    <property type="match status" value="1"/>
</dbReference>
<comment type="caution">
    <text evidence="7">The sequence shown here is derived from an EMBL/GenBank/DDBJ whole genome shotgun (WGS) entry which is preliminary data.</text>
</comment>
<keyword evidence="3" id="KW-0479">Metal-binding</keyword>
<comment type="similarity">
    <text evidence="2">Belongs to the metallo-beta-lactamase superfamily.</text>
</comment>
<dbReference type="InterPro" id="IPR051013">
    <property type="entry name" value="MBL_superfamily_lactonases"/>
</dbReference>
<comment type="cofactor">
    <cofactor evidence="1">
        <name>Zn(2+)</name>
        <dbReference type="ChEBI" id="CHEBI:29105"/>
    </cofactor>
</comment>
<evidence type="ECO:0000256" key="3">
    <source>
        <dbReference type="ARBA" id="ARBA00022723"/>
    </source>
</evidence>
<accession>A0A2B7X0D4</accession>
<dbReference type="CDD" id="cd07730">
    <property type="entry name" value="metallo-hydrolase-like_MBL-fold"/>
    <property type="match status" value="1"/>
</dbReference>
<keyword evidence="5" id="KW-0862">Zinc</keyword>
<dbReference type="Gene3D" id="3.60.15.10">
    <property type="entry name" value="Ribonuclease Z/Hydroxyacylglutathione hydrolase-like"/>
    <property type="match status" value="1"/>
</dbReference>